<evidence type="ECO:0000256" key="1">
    <source>
        <dbReference type="ARBA" id="ARBA00004571"/>
    </source>
</evidence>
<feature type="domain" description="TonB-dependent receptor-like beta-barrel" evidence="14">
    <location>
        <begin position="276"/>
        <end position="681"/>
    </location>
</feature>
<keyword evidence="6 13" id="KW-0732">Signal</keyword>
<dbReference type="SUPFAM" id="SSF56935">
    <property type="entry name" value="Porins"/>
    <property type="match status" value="1"/>
</dbReference>
<name>A0ABW9VM07_9BURK</name>
<evidence type="ECO:0000256" key="7">
    <source>
        <dbReference type="ARBA" id="ARBA00023077"/>
    </source>
</evidence>
<evidence type="ECO:0000256" key="4">
    <source>
        <dbReference type="ARBA" id="ARBA00022452"/>
    </source>
</evidence>
<dbReference type="Pfam" id="PF07715">
    <property type="entry name" value="Plug"/>
    <property type="match status" value="1"/>
</dbReference>
<comment type="similarity">
    <text evidence="2 11 12">Belongs to the TonB-dependent receptor family.</text>
</comment>
<keyword evidence="10 11" id="KW-0998">Cell outer membrane</keyword>
<dbReference type="Gene3D" id="2.170.130.10">
    <property type="entry name" value="TonB-dependent receptor, plug domain"/>
    <property type="match status" value="1"/>
</dbReference>
<evidence type="ECO:0000256" key="6">
    <source>
        <dbReference type="ARBA" id="ARBA00022729"/>
    </source>
</evidence>
<keyword evidence="5 11" id="KW-0812">Transmembrane</keyword>
<evidence type="ECO:0000256" key="8">
    <source>
        <dbReference type="ARBA" id="ARBA00023136"/>
    </source>
</evidence>
<evidence type="ECO:0000256" key="5">
    <source>
        <dbReference type="ARBA" id="ARBA00022692"/>
    </source>
</evidence>
<dbReference type="PANTHER" id="PTHR30069:SF29">
    <property type="entry name" value="HEMOGLOBIN AND HEMOGLOBIN-HAPTOGLOBIN-BINDING PROTEIN 1-RELATED"/>
    <property type="match status" value="1"/>
</dbReference>
<dbReference type="CDD" id="cd01347">
    <property type="entry name" value="ligand_gated_channel"/>
    <property type="match status" value="1"/>
</dbReference>
<evidence type="ECO:0000256" key="9">
    <source>
        <dbReference type="ARBA" id="ARBA00023170"/>
    </source>
</evidence>
<keyword evidence="4 11" id="KW-1134">Transmembrane beta strand</keyword>
<evidence type="ECO:0000256" key="10">
    <source>
        <dbReference type="ARBA" id="ARBA00023237"/>
    </source>
</evidence>
<evidence type="ECO:0000313" key="17">
    <source>
        <dbReference type="Proteomes" id="UP000478090"/>
    </source>
</evidence>
<dbReference type="Pfam" id="PF00593">
    <property type="entry name" value="TonB_dep_Rec_b-barrel"/>
    <property type="match status" value="1"/>
</dbReference>
<evidence type="ECO:0000259" key="15">
    <source>
        <dbReference type="Pfam" id="PF07715"/>
    </source>
</evidence>
<evidence type="ECO:0000256" key="2">
    <source>
        <dbReference type="ARBA" id="ARBA00009810"/>
    </source>
</evidence>
<keyword evidence="8 11" id="KW-0472">Membrane</keyword>
<dbReference type="PROSITE" id="PS52016">
    <property type="entry name" value="TONB_DEPENDENT_REC_3"/>
    <property type="match status" value="1"/>
</dbReference>
<feature type="signal peptide" evidence="13">
    <location>
        <begin position="1"/>
        <end position="40"/>
    </location>
</feature>
<accession>A0ABW9VM07</accession>
<evidence type="ECO:0000313" key="16">
    <source>
        <dbReference type="EMBL" id="MYM39727.1"/>
    </source>
</evidence>
<evidence type="ECO:0000256" key="11">
    <source>
        <dbReference type="PROSITE-ProRule" id="PRU01360"/>
    </source>
</evidence>
<dbReference type="InterPro" id="IPR000531">
    <property type="entry name" value="Beta-barrel_TonB"/>
</dbReference>
<evidence type="ECO:0000259" key="14">
    <source>
        <dbReference type="Pfam" id="PF00593"/>
    </source>
</evidence>
<keyword evidence="7 12" id="KW-0798">TonB box</keyword>
<comment type="caution">
    <text evidence="16">The sequence shown here is derived from an EMBL/GenBank/DDBJ whole genome shotgun (WGS) entry which is preliminary data.</text>
</comment>
<dbReference type="InterPro" id="IPR037066">
    <property type="entry name" value="Plug_dom_sf"/>
</dbReference>
<evidence type="ECO:0000256" key="3">
    <source>
        <dbReference type="ARBA" id="ARBA00022448"/>
    </source>
</evidence>
<dbReference type="InterPro" id="IPR012910">
    <property type="entry name" value="Plug_dom"/>
</dbReference>
<comment type="subcellular location">
    <subcellularLocation>
        <location evidence="1 11">Cell outer membrane</location>
        <topology evidence="1 11">Multi-pass membrane protein</topology>
    </subcellularLocation>
</comment>
<keyword evidence="9 16" id="KW-0675">Receptor</keyword>
<evidence type="ECO:0000256" key="13">
    <source>
        <dbReference type="SAM" id="SignalP"/>
    </source>
</evidence>
<dbReference type="PANTHER" id="PTHR30069">
    <property type="entry name" value="TONB-DEPENDENT OUTER MEMBRANE RECEPTOR"/>
    <property type="match status" value="1"/>
</dbReference>
<reference evidence="16 17" key="1">
    <citation type="submission" date="2019-12" db="EMBL/GenBank/DDBJ databases">
        <title>Novel species isolated from a subtropical stream in China.</title>
        <authorList>
            <person name="Lu H."/>
        </authorList>
    </citation>
    <scope>NUCLEOTIDE SEQUENCE [LARGE SCALE GENOMIC DNA]</scope>
    <source>
        <strain evidence="16 17">CY13W</strain>
    </source>
</reference>
<dbReference type="InterPro" id="IPR039426">
    <property type="entry name" value="TonB-dep_rcpt-like"/>
</dbReference>
<dbReference type="InterPro" id="IPR036942">
    <property type="entry name" value="Beta-barrel_TonB_sf"/>
</dbReference>
<dbReference type="RefSeq" id="WP_161039102.1">
    <property type="nucleotide sequence ID" value="NZ_WWCM01000006.1"/>
</dbReference>
<evidence type="ECO:0000256" key="12">
    <source>
        <dbReference type="RuleBase" id="RU003357"/>
    </source>
</evidence>
<feature type="chain" id="PRO_5045931753" evidence="13">
    <location>
        <begin position="41"/>
        <end position="717"/>
    </location>
</feature>
<organism evidence="16 17">
    <name type="scientific">Duganella qianjiadongensis</name>
    <dbReference type="NCBI Taxonomy" id="2692176"/>
    <lineage>
        <taxon>Bacteria</taxon>
        <taxon>Pseudomonadati</taxon>
        <taxon>Pseudomonadota</taxon>
        <taxon>Betaproteobacteria</taxon>
        <taxon>Burkholderiales</taxon>
        <taxon>Oxalobacteraceae</taxon>
        <taxon>Telluria group</taxon>
        <taxon>Duganella</taxon>
    </lineage>
</organism>
<sequence length="717" mass="77993">MPPHHTAPRVAPTARPRLRRLQLALATALPLCLIGPGAYASPVGDDDELAMSYSEALNVSIATGSPQTLRRAPAVASVITAADIVAMGATDLDQILETVPGIHVNRTPNSNSPIYVIRGIVSAFNPQVLMLQNGIPITTAYIGNKGNLWGGYPVEHIARIEILRGPGSALYGSDAYAGVINIITKSAAEVGGTELGLRAAGYSSGDLWFQHGGKIGPVALATYLRYGQTDGNHSLVEVDAQTRNDKLFNTSASLAPGYTNNQVKAVDANLDAQAGAWRARFGYKRRYDMGSGLGIASALDPDSRQQSERLTGSLSWADAQLARDWGAGATLSSQQYAQEIPTWYHLMPAGLVYPTGAFPNGMIAAPETWERTVRASAYADYSGWQLHRIRLGLGHDDIDMYRTREYRNFNYASNGMPIPLPQVIETSSSTPFIRPQRRHINYLYLQDEWNLAADWNLTAGLRHDRYSDFGSTTNPRLALVWDASYDLTAKLLYGRAFRAPAFVESYGISNPVALGNPLLKPERNATTELALAWQLSTNASVNLSLYHYMMHDIIRTVPNPVAGTGATYANTGDQHGDGAELEGKWMLSPALQFSGNYAWQRSIDQRTGTDAGGAPRQHLLGRADWSFAEDYQLGAQINHVAGRRRAAGDARAALADYTSTDFTLATRYGRQHWNYTLALRNAFNANVREPSPAPGLSLPGDIPMPGRTISLQASYQM</sequence>
<dbReference type="EMBL" id="WWCM01000006">
    <property type="protein sequence ID" value="MYM39727.1"/>
    <property type="molecule type" value="Genomic_DNA"/>
</dbReference>
<feature type="domain" description="TonB-dependent receptor plug" evidence="15">
    <location>
        <begin position="69"/>
        <end position="179"/>
    </location>
</feature>
<dbReference type="Gene3D" id="2.40.170.20">
    <property type="entry name" value="TonB-dependent receptor, beta-barrel domain"/>
    <property type="match status" value="1"/>
</dbReference>
<dbReference type="Proteomes" id="UP000478090">
    <property type="component" value="Unassembled WGS sequence"/>
</dbReference>
<keyword evidence="17" id="KW-1185">Reference proteome</keyword>
<gene>
    <name evidence="16" type="ORF">GTP27_10340</name>
</gene>
<keyword evidence="3 11" id="KW-0813">Transport</keyword>
<protein>
    <submittedName>
        <fullName evidence="16">TonB-dependent receptor</fullName>
    </submittedName>
</protein>
<proteinExistence type="inferred from homology"/>